<dbReference type="Gramene" id="KGN54712">
    <property type="protein sequence ID" value="KGN54712"/>
    <property type="gene ID" value="Csa_4G431920"/>
</dbReference>
<proteinExistence type="predicted"/>
<dbReference type="AlphaFoldDB" id="A0A0A0L277"/>
<keyword evidence="3" id="KW-1185">Reference proteome</keyword>
<accession>A0A0A0L277</accession>
<reference evidence="2 3" key="3">
    <citation type="journal article" date="2010" name="BMC Genomics">
        <title>Transcriptome sequencing and comparative analysis of cucumber flowers with different sex types.</title>
        <authorList>
            <person name="Guo S."/>
            <person name="Zheng Y."/>
            <person name="Joung J.G."/>
            <person name="Liu S."/>
            <person name="Zhang Z."/>
            <person name="Crasta O.R."/>
            <person name="Sobral B.W."/>
            <person name="Xu Y."/>
            <person name="Huang S."/>
            <person name="Fei Z."/>
        </authorList>
    </citation>
    <scope>NUCLEOTIDE SEQUENCE [LARGE SCALE GENOMIC DNA]</scope>
    <source>
        <strain evidence="3">cv. 9930</strain>
    </source>
</reference>
<reference evidence="2 3" key="4">
    <citation type="journal article" date="2011" name="BMC Genomics">
        <title>RNA-Seq improves annotation of protein-coding genes in the cucumber genome.</title>
        <authorList>
            <person name="Li Z."/>
            <person name="Zhang Z."/>
            <person name="Yan P."/>
            <person name="Huang S."/>
            <person name="Fei Z."/>
            <person name="Lin K."/>
        </authorList>
    </citation>
    <scope>NUCLEOTIDE SEQUENCE [LARGE SCALE GENOMIC DNA]</scope>
    <source>
        <strain evidence="3">cv. 9930</strain>
    </source>
</reference>
<evidence type="ECO:0000313" key="3">
    <source>
        <dbReference type="Proteomes" id="UP000029981"/>
    </source>
</evidence>
<name>A0A0A0L277_CUCSA</name>
<reference evidence="2 3" key="2">
    <citation type="journal article" date="2009" name="PLoS ONE">
        <title>An integrated genetic and cytogenetic map of the cucumber genome.</title>
        <authorList>
            <person name="Ren Y."/>
            <person name="Zhang Z."/>
            <person name="Liu J."/>
            <person name="Staub J.E."/>
            <person name="Han Y."/>
            <person name="Cheng Z."/>
            <person name="Li X."/>
            <person name="Lu J."/>
            <person name="Miao H."/>
            <person name="Kang H."/>
            <person name="Xie B."/>
            <person name="Gu X."/>
            <person name="Wang X."/>
            <person name="Du Y."/>
            <person name="Jin W."/>
            <person name="Huang S."/>
        </authorList>
    </citation>
    <scope>NUCLEOTIDE SEQUENCE [LARGE SCALE GENOMIC DNA]</scope>
    <source>
        <strain evidence="3">cv. 9930</strain>
    </source>
</reference>
<dbReference type="Proteomes" id="UP000029981">
    <property type="component" value="Chromosome 4"/>
</dbReference>
<dbReference type="EMBL" id="CM002925">
    <property type="protein sequence ID" value="KGN54712.1"/>
    <property type="molecule type" value="Genomic_DNA"/>
</dbReference>
<evidence type="ECO:0000256" key="1">
    <source>
        <dbReference type="SAM" id="MobiDB-lite"/>
    </source>
</evidence>
<feature type="compositionally biased region" description="Basic and acidic residues" evidence="1">
    <location>
        <begin position="32"/>
        <end position="44"/>
    </location>
</feature>
<sequence>MVHAARVEGWAQIWLGGVTQTGDDSVKAHVREREDGLRTGELSRDGATPTDGGWSNRDDNKSVRWRNCKE</sequence>
<organism evidence="2 3">
    <name type="scientific">Cucumis sativus</name>
    <name type="common">Cucumber</name>
    <dbReference type="NCBI Taxonomy" id="3659"/>
    <lineage>
        <taxon>Eukaryota</taxon>
        <taxon>Viridiplantae</taxon>
        <taxon>Streptophyta</taxon>
        <taxon>Embryophyta</taxon>
        <taxon>Tracheophyta</taxon>
        <taxon>Spermatophyta</taxon>
        <taxon>Magnoliopsida</taxon>
        <taxon>eudicotyledons</taxon>
        <taxon>Gunneridae</taxon>
        <taxon>Pentapetalae</taxon>
        <taxon>rosids</taxon>
        <taxon>fabids</taxon>
        <taxon>Cucurbitales</taxon>
        <taxon>Cucurbitaceae</taxon>
        <taxon>Benincaseae</taxon>
        <taxon>Cucumis</taxon>
    </lineage>
</organism>
<protein>
    <submittedName>
        <fullName evidence="2">Uncharacterized protein</fullName>
    </submittedName>
</protein>
<evidence type="ECO:0000313" key="2">
    <source>
        <dbReference type="EMBL" id="KGN54712.1"/>
    </source>
</evidence>
<reference evidence="2 3" key="1">
    <citation type="journal article" date="2009" name="Nat. Genet.">
        <title>The genome of the cucumber, Cucumis sativus L.</title>
        <authorList>
            <person name="Huang S."/>
            <person name="Li R."/>
            <person name="Zhang Z."/>
            <person name="Li L."/>
            <person name="Gu X."/>
            <person name="Fan W."/>
            <person name="Lucas W.J."/>
            <person name="Wang X."/>
            <person name="Xie B."/>
            <person name="Ni P."/>
            <person name="Ren Y."/>
            <person name="Zhu H."/>
            <person name="Li J."/>
            <person name="Lin K."/>
            <person name="Jin W."/>
            <person name="Fei Z."/>
            <person name="Li G."/>
            <person name="Staub J."/>
            <person name="Kilian A."/>
            <person name="van der Vossen E.A."/>
            <person name="Wu Y."/>
            <person name="Guo J."/>
            <person name="He J."/>
            <person name="Jia Z."/>
            <person name="Ren Y."/>
            <person name="Tian G."/>
            <person name="Lu Y."/>
            <person name="Ruan J."/>
            <person name="Qian W."/>
            <person name="Wang M."/>
            <person name="Huang Q."/>
            <person name="Li B."/>
            <person name="Xuan Z."/>
            <person name="Cao J."/>
            <person name="Asan"/>
            <person name="Wu Z."/>
            <person name="Zhang J."/>
            <person name="Cai Q."/>
            <person name="Bai Y."/>
            <person name="Zhao B."/>
            <person name="Han Y."/>
            <person name="Li Y."/>
            <person name="Li X."/>
            <person name="Wang S."/>
            <person name="Shi Q."/>
            <person name="Liu S."/>
            <person name="Cho W.K."/>
            <person name="Kim J.Y."/>
            <person name="Xu Y."/>
            <person name="Heller-Uszynska K."/>
            <person name="Miao H."/>
            <person name="Cheng Z."/>
            <person name="Zhang S."/>
            <person name="Wu J."/>
            <person name="Yang Y."/>
            <person name="Kang H."/>
            <person name="Li M."/>
            <person name="Liang H."/>
            <person name="Ren X."/>
            <person name="Shi Z."/>
            <person name="Wen M."/>
            <person name="Jian M."/>
            <person name="Yang H."/>
            <person name="Zhang G."/>
            <person name="Yang Z."/>
            <person name="Chen R."/>
            <person name="Liu S."/>
            <person name="Li J."/>
            <person name="Ma L."/>
            <person name="Liu H."/>
            <person name="Zhou Y."/>
            <person name="Zhao J."/>
            <person name="Fang X."/>
            <person name="Li G."/>
            <person name="Fang L."/>
            <person name="Li Y."/>
            <person name="Liu D."/>
            <person name="Zheng H."/>
            <person name="Zhang Y."/>
            <person name="Qin N."/>
            <person name="Li Z."/>
            <person name="Yang G."/>
            <person name="Yang S."/>
            <person name="Bolund L."/>
            <person name="Kristiansen K."/>
            <person name="Zheng H."/>
            <person name="Li S."/>
            <person name="Zhang X."/>
            <person name="Yang H."/>
            <person name="Wang J."/>
            <person name="Sun R."/>
            <person name="Zhang B."/>
            <person name="Jiang S."/>
            <person name="Wang J."/>
            <person name="Du Y."/>
            <person name="Li S."/>
        </authorList>
    </citation>
    <scope>NUCLEOTIDE SEQUENCE [LARGE SCALE GENOMIC DNA]</scope>
    <source>
        <strain evidence="3">cv. 9930</strain>
    </source>
</reference>
<gene>
    <name evidence="2" type="ORF">Csa_4G431920</name>
</gene>
<feature type="compositionally biased region" description="Basic and acidic residues" evidence="1">
    <location>
        <begin position="56"/>
        <end position="70"/>
    </location>
</feature>
<feature type="region of interest" description="Disordered" evidence="1">
    <location>
        <begin position="32"/>
        <end position="70"/>
    </location>
</feature>